<evidence type="ECO:0000313" key="2">
    <source>
        <dbReference type="EMBL" id="KAL3522669.1"/>
    </source>
</evidence>
<evidence type="ECO:0000313" key="3">
    <source>
        <dbReference type="Proteomes" id="UP001630127"/>
    </source>
</evidence>
<comment type="caution">
    <text evidence="2">The sequence shown here is derived from an EMBL/GenBank/DDBJ whole genome shotgun (WGS) entry which is preliminary data.</text>
</comment>
<comment type="similarity">
    <text evidence="1">Belongs to the Frigida family.</text>
</comment>
<evidence type="ECO:0000256" key="1">
    <source>
        <dbReference type="RuleBase" id="RU364012"/>
    </source>
</evidence>
<dbReference type="EMBL" id="JBJUIK010000007">
    <property type="protein sequence ID" value="KAL3522669.1"/>
    <property type="molecule type" value="Genomic_DNA"/>
</dbReference>
<dbReference type="InterPro" id="IPR012474">
    <property type="entry name" value="Frigida"/>
</dbReference>
<keyword evidence="1" id="KW-0217">Developmental protein</keyword>
<keyword evidence="1" id="KW-0287">Flowering</keyword>
<dbReference type="GO" id="GO:0030154">
    <property type="term" value="P:cell differentiation"/>
    <property type="evidence" value="ECO:0007669"/>
    <property type="project" value="UniProtKB-KW"/>
</dbReference>
<accession>A0ABD2ZTD3</accession>
<reference evidence="2 3" key="1">
    <citation type="submission" date="2024-11" db="EMBL/GenBank/DDBJ databases">
        <title>A near-complete genome assembly of Cinchona calisaya.</title>
        <authorList>
            <person name="Lian D.C."/>
            <person name="Zhao X.W."/>
            <person name="Wei L."/>
        </authorList>
    </citation>
    <scope>NUCLEOTIDE SEQUENCE [LARGE SCALE GENOMIC DNA]</scope>
    <source>
        <tissue evidence="2">Nenye</tissue>
    </source>
</reference>
<name>A0ABD2ZTD3_9GENT</name>
<gene>
    <name evidence="2" type="ORF">ACH5RR_015503</name>
</gene>
<dbReference type="GO" id="GO:0009908">
    <property type="term" value="P:flower development"/>
    <property type="evidence" value="ECO:0007669"/>
    <property type="project" value="UniProtKB-KW"/>
</dbReference>
<keyword evidence="1" id="KW-0221">Differentiation</keyword>
<keyword evidence="3" id="KW-1185">Reference proteome</keyword>
<organism evidence="2 3">
    <name type="scientific">Cinchona calisaya</name>
    <dbReference type="NCBI Taxonomy" id="153742"/>
    <lineage>
        <taxon>Eukaryota</taxon>
        <taxon>Viridiplantae</taxon>
        <taxon>Streptophyta</taxon>
        <taxon>Embryophyta</taxon>
        <taxon>Tracheophyta</taxon>
        <taxon>Spermatophyta</taxon>
        <taxon>Magnoliopsida</taxon>
        <taxon>eudicotyledons</taxon>
        <taxon>Gunneridae</taxon>
        <taxon>Pentapetalae</taxon>
        <taxon>asterids</taxon>
        <taxon>lamiids</taxon>
        <taxon>Gentianales</taxon>
        <taxon>Rubiaceae</taxon>
        <taxon>Cinchonoideae</taxon>
        <taxon>Cinchoneae</taxon>
        <taxon>Cinchona</taxon>
    </lineage>
</organism>
<dbReference type="AlphaFoldDB" id="A0ABD2ZTD3"/>
<protein>
    <recommendedName>
        <fullName evidence="1">FRIGIDA-like protein</fullName>
    </recommendedName>
</protein>
<dbReference type="Pfam" id="PF07899">
    <property type="entry name" value="Frigida"/>
    <property type="match status" value="1"/>
</dbReference>
<proteinExistence type="inferred from homology"/>
<dbReference type="Proteomes" id="UP001630127">
    <property type="component" value="Unassembled WGS sequence"/>
</dbReference>
<sequence>MGCCLVCFGGGEKIKDMEDKEEDGVCCGGLNGGSEGGSGGGKLAVVLVVWVVEFQMPLIPVLVDLVLGKKRMLVTSSIKLKAEEIVEIWKKSSKERDGTKNVKTLDVYTSLQHLVTFAIVKEKDLELYRKLVVASSWRK</sequence>